<dbReference type="EMBL" id="JAENGY010000128">
    <property type="protein sequence ID" value="KAG6972667.1"/>
    <property type="molecule type" value="Genomic_DNA"/>
</dbReference>
<keyword evidence="2" id="KW-1185">Reference proteome</keyword>
<dbReference type="AlphaFoldDB" id="A0A8J5M9S5"/>
<name>A0A8J5M9S5_9STRA</name>
<proteinExistence type="predicted"/>
<gene>
    <name evidence="1" type="ORF">JG688_00003881</name>
</gene>
<feature type="non-terminal residue" evidence="1">
    <location>
        <position position="1"/>
    </location>
</feature>
<dbReference type="Proteomes" id="UP000709295">
    <property type="component" value="Unassembled WGS sequence"/>
</dbReference>
<evidence type="ECO:0000313" key="1">
    <source>
        <dbReference type="EMBL" id="KAG6972667.1"/>
    </source>
</evidence>
<organism evidence="1 2">
    <name type="scientific">Phytophthora aleatoria</name>
    <dbReference type="NCBI Taxonomy" id="2496075"/>
    <lineage>
        <taxon>Eukaryota</taxon>
        <taxon>Sar</taxon>
        <taxon>Stramenopiles</taxon>
        <taxon>Oomycota</taxon>
        <taxon>Peronosporomycetes</taxon>
        <taxon>Peronosporales</taxon>
        <taxon>Peronosporaceae</taxon>
        <taxon>Phytophthora</taxon>
    </lineage>
</organism>
<feature type="non-terminal residue" evidence="1">
    <location>
        <position position="65"/>
    </location>
</feature>
<comment type="caution">
    <text evidence="1">The sequence shown here is derived from an EMBL/GenBank/DDBJ whole genome shotgun (WGS) entry which is preliminary data.</text>
</comment>
<accession>A0A8J5M9S5</accession>
<protein>
    <submittedName>
        <fullName evidence="1">Uncharacterized protein</fullName>
    </submittedName>
</protein>
<reference evidence="1" key="1">
    <citation type="submission" date="2021-01" db="EMBL/GenBank/DDBJ databases">
        <title>Phytophthora aleatoria, a newly-described species from Pinus radiata is distinct from Phytophthora cactorum isolates based on comparative genomics.</title>
        <authorList>
            <person name="Mcdougal R."/>
            <person name="Panda P."/>
            <person name="Williams N."/>
            <person name="Studholme D.J."/>
        </authorList>
    </citation>
    <scope>NUCLEOTIDE SEQUENCE</scope>
    <source>
        <strain evidence="1">NZFS 4037</strain>
    </source>
</reference>
<sequence>CLQGRTTGCIPVSENETHVPGLLRRLCSLTPPPGPIGTGTSCLALPFMTYSERYVITTCIATVIL</sequence>
<evidence type="ECO:0000313" key="2">
    <source>
        <dbReference type="Proteomes" id="UP000709295"/>
    </source>
</evidence>